<dbReference type="Gene3D" id="1.10.600.10">
    <property type="entry name" value="Farnesyl Diphosphate Synthase"/>
    <property type="match status" value="1"/>
</dbReference>
<proteinExistence type="predicted"/>
<keyword evidence="2" id="KW-1185">Reference proteome</keyword>
<name>A0AAD7F8T8_9AGAR</name>
<gene>
    <name evidence="1" type="ORF">FB45DRAFT_993623</name>
</gene>
<accession>A0AAD7F8T8</accession>
<protein>
    <submittedName>
        <fullName evidence="1">Isoprenoid synthase domain-containing protein</fullName>
    </submittedName>
</protein>
<organism evidence="1 2">
    <name type="scientific">Roridomyces roridus</name>
    <dbReference type="NCBI Taxonomy" id="1738132"/>
    <lineage>
        <taxon>Eukaryota</taxon>
        <taxon>Fungi</taxon>
        <taxon>Dikarya</taxon>
        <taxon>Basidiomycota</taxon>
        <taxon>Agaricomycotina</taxon>
        <taxon>Agaricomycetes</taxon>
        <taxon>Agaricomycetidae</taxon>
        <taxon>Agaricales</taxon>
        <taxon>Marasmiineae</taxon>
        <taxon>Mycenaceae</taxon>
        <taxon>Roridomyces</taxon>
    </lineage>
</organism>
<dbReference type="SUPFAM" id="SSF48576">
    <property type="entry name" value="Terpenoid synthases"/>
    <property type="match status" value="1"/>
</dbReference>
<reference evidence="1" key="1">
    <citation type="submission" date="2023-03" db="EMBL/GenBank/DDBJ databases">
        <title>Massive genome expansion in bonnet fungi (Mycena s.s.) driven by repeated elements and novel gene families across ecological guilds.</title>
        <authorList>
            <consortium name="Lawrence Berkeley National Laboratory"/>
            <person name="Harder C.B."/>
            <person name="Miyauchi S."/>
            <person name="Viragh M."/>
            <person name="Kuo A."/>
            <person name="Thoen E."/>
            <person name="Andreopoulos B."/>
            <person name="Lu D."/>
            <person name="Skrede I."/>
            <person name="Drula E."/>
            <person name="Henrissat B."/>
            <person name="Morin E."/>
            <person name="Kohler A."/>
            <person name="Barry K."/>
            <person name="LaButti K."/>
            <person name="Morin E."/>
            <person name="Salamov A."/>
            <person name="Lipzen A."/>
            <person name="Mereny Z."/>
            <person name="Hegedus B."/>
            <person name="Baldrian P."/>
            <person name="Stursova M."/>
            <person name="Weitz H."/>
            <person name="Taylor A."/>
            <person name="Grigoriev I.V."/>
            <person name="Nagy L.G."/>
            <person name="Martin F."/>
            <person name="Kauserud H."/>
        </authorList>
    </citation>
    <scope>NUCLEOTIDE SEQUENCE</scope>
    <source>
        <strain evidence="1">9284</strain>
    </source>
</reference>
<comment type="caution">
    <text evidence="1">The sequence shown here is derived from an EMBL/GenBank/DDBJ whole genome shotgun (WGS) entry which is preliminary data.</text>
</comment>
<evidence type="ECO:0000313" key="1">
    <source>
        <dbReference type="EMBL" id="KAJ7609418.1"/>
    </source>
</evidence>
<evidence type="ECO:0000313" key="2">
    <source>
        <dbReference type="Proteomes" id="UP001221142"/>
    </source>
</evidence>
<dbReference type="AlphaFoldDB" id="A0AAD7F8T8"/>
<sequence length="351" mass="39752">MVASANYTTYIQQLLREMGYRHVPRSEPDARFWDPYHDWMVNTLGPTLTYSSKQLAQLEVHAGGIMDFGYPFTDPSLKLIYVKLTAMVIVIDGAMDDEELCAQIAMFTNRFYRGEPQPNGLLALYQQSCIEVSDMFGDDAILRNMGVIPWIDFLDACLMEKQIVKDLMEGPRGASYVDASGLNFPRYLRSKSGIGEAYAAAILKANPEQNIPLLKFCRAIPDMSFYIEVMNDVLSFHKEELEGETYNLINLRTRSLSATGARGTGTDGTWTALDTVKLLCDELRDAAGRIDSIVRLKQCDRKMQGEVVAELDDVDVDMARQWRGFRDGYVSWHLDCSRYQLESVRMMVHGP</sequence>
<dbReference type="InterPro" id="IPR008949">
    <property type="entry name" value="Isoprenoid_synthase_dom_sf"/>
</dbReference>
<dbReference type="Proteomes" id="UP001221142">
    <property type="component" value="Unassembled WGS sequence"/>
</dbReference>
<dbReference type="EMBL" id="JARKIF010000040">
    <property type="protein sequence ID" value="KAJ7609418.1"/>
    <property type="molecule type" value="Genomic_DNA"/>
</dbReference>